<dbReference type="Gene3D" id="3.60.10.10">
    <property type="entry name" value="Endonuclease/exonuclease/phosphatase"/>
    <property type="match status" value="1"/>
</dbReference>
<evidence type="ECO:0000313" key="2">
    <source>
        <dbReference type="EMBL" id="KAK1390508.1"/>
    </source>
</evidence>
<dbReference type="InterPro" id="IPR036691">
    <property type="entry name" value="Endo/exonu/phosph_ase_sf"/>
</dbReference>
<comment type="caution">
    <text evidence="2">The sequence shown here is derived from an EMBL/GenBank/DDBJ whole genome shotgun (WGS) entry which is preliminary data.</text>
</comment>
<organism evidence="2 3">
    <name type="scientific">Heracleum sosnowskyi</name>
    <dbReference type="NCBI Taxonomy" id="360622"/>
    <lineage>
        <taxon>Eukaryota</taxon>
        <taxon>Viridiplantae</taxon>
        <taxon>Streptophyta</taxon>
        <taxon>Embryophyta</taxon>
        <taxon>Tracheophyta</taxon>
        <taxon>Spermatophyta</taxon>
        <taxon>Magnoliopsida</taxon>
        <taxon>eudicotyledons</taxon>
        <taxon>Gunneridae</taxon>
        <taxon>Pentapetalae</taxon>
        <taxon>asterids</taxon>
        <taxon>campanulids</taxon>
        <taxon>Apiales</taxon>
        <taxon>Apiaceae</taxon>
        <taxon>Apioideae</taxon>
        <taxon>apioid superclade</taxon>
        <taxon>Tordylieae</taxon>
        <taxon>Tordyliinae</taxon>
        <taxon>Heracleum</taxon>
    </lineage>
</organism>
<keyword evidence="3" id="KW-1185">Reference proteome</keyword>
<reference evidence="2" key="1">
    <citation type="submission" date="2023-02" db="EMBL/GenBank/DDBJ databases">
        <title>Genome of toxic invasive species Heracleum sosnowskyi carries increased number of genes despite the absence of recent whole-genome duplications.</title>
        <authorList>
            <person name="Schelkunov M."/>
            <person name="Shtratnikova V."/>
            <person name="Makarenko M."/>
            <person name="Klepikova A."/>
            <person name="Omelchenko D."/>
            <person name="Novikova G."/>
            <person name="Obukhova E."/>
            <person name="Bogdanov V."/>
            <person name="Penin A."/>
            <person name="Logacheva M."/>
        </authorList>
    </citation>
    <scope>NUCLEOTIDE SEQUENCE</scope>
    <source>
        <strain evidence="2">Hsosn_3</strain>
        <tissue evidence="2">Leaf</tissue>
    </source>
</reference>
<reference evidence="2" key="2">
    <citation type="submission" date="2023-05" db="EMBL/GenBank/DDBJ databases">
        <authorList>
            <person name="Schelkunov M.I."/>
        </authorList>
    </citation>
    <scope>NUCLEOTIDE SEQUENCE</scope>
    <source>
        <strain evidence="2">Hsosn_3</strain>
        <tissue evidence="2">Leaf</tissue>
    </source>
</reference>
<evidence type="ECO:0000256" key="1">
    <source>
        <dbReference type="SAM" id="MobiDB-lite"/>
    </source>
</evidence>
<accession>A0AAD8IT03</accession>
<evidence type="ECO:0000313" key="3">
    <source>
        <dbReference type="Proteomes" id="UP001237642"/>
    </source>
</evidence>
<dbReference type="SUPFAM" id="SSF56219">
    <property type="entry name" value="DNase I-like"/>
    <property type="match status" value="1"/>
</dbReference>
<dbReference type="EMBL" id="JAUIZM010000004">
    <property type="protein sequence ID" value="KAK1390508.1"/>
    <property type="molecule type" value="Genomic_DNA"/>
</dbReference>
<proteinExistence type="predicted"/>
<dbReference type="Proteomes" id="UP001237642">
    <property type="component" value="Unassembled WGS sequence"/>
</dbReference>
<feature type="region of interest" description="Disordered" evidence="1">
    <location>
        <begin position="11"/>
        <end position="30"/>
    </location>
</feature>
<protein>
    <submittedName>
        <fullName evidence="2">Uncharacterized protein</fullName>
    </submittedName>
</protein>
<dbReference type="AlphaFoldDB" id="A0AAD8IT03"/>
<gene>
    <name evidence="2" type="ORF">POM88_018686</name>
</gene>
<name>A0AAD8IT03_9APIA</name>
<sequence length="268" mass="30801">MSQINYVTKKSNMQSISQSHKGKQHANYLSKSQSKVTCKLSLRVTKESYMQTISPSHKAKQHANYLTKEPCHKAKQHANYLSKFQSLTDDEVFSVINVYSAQDPVSKRTLWAVLANITANQQSECLYFIGDINSIRDDSERANCSYRRIDIDGFNHFIDNSNLQELALVNSEFTWFGPGGKRSKLDRALVNSVWWSKGHWLLMVSHQVHNWGPVPFKIFNCWMKDAELAKIINTQINKDVQSGSLDLRMIVRIVEYQSRSGPNQSIRR</sequence>